<evidence type="ECO:0000313" key="3">
    <source>
        <dbReference type="Proteomes" id="UP001153636"/>
    </source>
</evidence>
<reference evidence="2" key="1">
    <citation type="submission" date="2022-01" db="EMBL/GenBank/DDBJ databases">
        <authorList>
            <person name="King R."/>
        </authorList>
    </citation>
    <scope>NUCLEOTIDE SEQUENCE</scope>
</reference>
<dbReference type="CDD" id="cd19941">
    <property type="entry name" value="TIL"/>
    <property type="match status" value="2"/>
</dbReference>
<dbReference type="OrthoDB" id="6781148at2759"/>
<dbReference type="AlphaFoldDB" id="A0A9P0CSZ1"/>
<sequence>MPVGVARYGLKFSGGGEAVTLRELVASSSCCHGIIIIIICSQCGSYEVVNQCASKCVDEPTCQNPNPIQKPGTPCLAICVKRCECDAKNGWIRSSSNGTCIQKSTCKSEQCGPHEIVNKCASKCVDEPTCQNPNPIQKPGTPCLLICVKRCECDAKNGWIRSSSNGACIQKSTCKSEQCGPNEVVNKCASKCVDEATCQNPNPIQKPGTPCVLICVKRCECDAKNGWIRSSPNGPCIQKSTCKSEQCGPHEVVNQCASKCVDEPTCQNPNPIQKPGTPCLLVCVKRCECDAKNGWIRSSPNGTCIQKSTCKSEQCGPHEVVNQCASKCVDEATCQNPTPIQKPGTPCVLICEKRCECDAKNGWIRSSPNGTCIQKSTCKSEQCGPHEIVNKCASKCVDEPTCQNPNPIQKPGTPCLLICVKRCECDAKNGWIRSSPNGPCIQKPTCKSEQCGPHEVVNQCASKCVDEATCQNPNPIQKPGTPCLDICVKRCECDTKNGWIRSSPNGPCIQKSTCKSEQCGPHEVVNQCASKCVDEATCQNPNPIQKPGTPCLAICVKRCECDAKNGWIRSSPNGPCIQKSTCKSEQCGPNEVVNQCASKCVDEATCQNPNPIQKPGTPCVLICVKRCECDAKNGWIRSSPNGTCIQKSTCKSEQCGPNEIVNECASKCVGEPTCQIPNPTQEPGTACITLCVKRCECDAKNGWIRATSKGVCIKKDACPSGVCPKHEKQGCAPCCPDPTCQNREPSCPDNMKCPKICRLTCRCKKRFIRDISTGKCVPKGRCPKTKC</sequence>
<gene>
    <name evidence="2" type="ORF">PSYICH_LOCUS6683</name>
</gene>
<dbReference type="EMBL" id="OV651814">
    <property type="protein sequence ID" value="CAH1105968.1"/>
    <property type="molecule type" value="Genomic_DNA"/>
</dbReference>
<dbReference type="PANTHER" id="PTHR23259:SF70">
    <property type="entry name" value="ACCESSORY GLAND PROTEIN ACP62F-RELATED"/>
    <property type="match status" value="1"/>
</dbReference>
<dbReference type="InterPro" id="IPR051368">
    <property type="entry name" value="SerProtInhib-TIL_Domain"/>
</dbReference>
<dbReference type="Proteomes" id="UP001153636">
    <property type="component" value="Chromosome 2"/>
</dbReference>
<keyword evidence="3" id="KW-1185">Reference proteome</keyword>
<dbReference type="PANTHER" id="PTHR23259">
    <property type="entry name" value="RIDDLE"/>
    <property type="match status" value="1"/>
</dbReference>
<organism evidence="2 3">
    <name type="scientific">Psylliodes chrysocephalus</name>
    <dbReference type="NCBI Taxonomy" id="3402493"/>
    <lineage>
        <taxon>Eukaryota</taxon>
        <taxon>Metazoa</taxon>
        <taxon>Ecdysozoa</taxon>
        <taxon>Arthropoda</taxon>
        <taxon>Hexapoda</taxon>
        <taxon>Insecta</taxon>
        <taxon>Pterygota</taxon>
        <taxon>Neoptera</taxon>
        <taxon>Endopterygota</taxon>
        <taxon>Coleoptera</taxon>
        <taxon>Polyphaga</taxon>
        <taxon>Cucujiformia</taxon>
        <taxon>Chrysomeloidea</taxon>
        <taxon>Chrysomelidae</taxon>
        <taxon>Galerucinae</taxon>
        <taxon>Alticini</taxon>
        <taxon>Psylliodes</taxon>
    </lineage>
</organism>
<accession>A0A9P0CSZ1</accession>
<name>A0A9P0CSZ1_9CUCU</name>
<protein>
    <submittedName>
        <fullName evidence="2">Uncharacterized protein</fullName>
    </submittedName>
</protein>
<evidence type="ECO:0000256" key="1">
    <source>
        <dbReference type="ARBA" id="ARBA00023157"/>
    </source>
</evidence>
<evidence type="ECO:0000313" key="2">
    <source>
        <dbReference type="EMBL" id="CAH1105968.1"/>
    </source>
</evidence>
<proteinExistence type="predicted"/>
<keyword evidence="1" id="KW-1015">Disulfide bond</keyword>
<dbReference type="Gene3D" id="2.10.25.10">
    <property type="entry name" value="Laminin"/>
    <property type="match status" value="11"/>
</dbReference>